<reference evidence="1" key="2">
    <citation type="submission" date="2020-09" db="EMBL/GenBank/DDBJ databases">
        <authorList>
            <person name="Sun Q."/>
            <person name="Ohkuma M."/>
        </authorList>
    </citation>
    <scope>NUCLEOTIDE SEQUENCE</scope>
    <source>
        <strain evidence="1">JCM 13064</strain>
    </source>
</reference>
<keyword evidence="2" id="KW-1185">Reference proteome</keyword>
<dbReference type="EMBL" id="BMNT01000052">
    <property type="protein sequence ID" value="GGL15890.1"/>
    <property type="molecule type" value="Genomic_DNA"/>
</dbReference>
<gene>
    <name evidence="1" type="ORF">GCM10007964_67350</name>
</gene>
<comment type="caution">
    <text evidence="1">The sequence shown here is derived from an EMBL/GenBank/DDBJ whole genome shotgun (WGS) entry which is preliminary data.</text>
</comment>
<protein>
    <submittedName>
        <fullName evidence="1">Uncharacterized protein</fullName>
    </submittedName>
</protein>
<dbReference type="SUPFAM" id="SSF103473">
    <property type="entry name" value="MFS general substrate transporter"/>
    <property type="match status" value="1"/>
</dbReference>
<dbReference type="Proteomes" id="UP000645217">
    <property type="component" value="Unassembled WGS sequence"/>
</dbReference>
<dbReference type="RefSeq" id="WP_189167129.1">
    <property type="nucleotide sequence ID" value="NZ_BMNT01000052.1"/>
</dbReference>
<accession>A0A917RND7</accession>
<sequence length="89" mass="9216">MCAARLVGIGETIPFPALRPLINDLAPEALRGRYNAATSLAFTTAAPAGLQLPHGLVAQPTTGSIAISGLAAVLRLPASAKRMARTLRR</sequence>
<proteinExistence type="predicted"/>
<dbReference type="AlphaFoldDB" id="A0A917RND7"/>
<name>A0A917RND7_9ACTN</name>
<evidence type="ECO:0000313" key="1">
    <source>
        <dbReference type="EMBL" id="GGL15890.1"/>
    </source>
</evidence>
<organism evidence="1 2">
    <name type="scientific">Sphaerisporangium melleum</name>
    <dbReference type="NCBI Taxonomy" id="321316"/>
    <lineage>
        <taxon>Bacteria</taxon>
        <taxon>Bacillati</taxon>
        <taxon>Actinomycetota</taxon>
        <taxon>Actinomycetes</taxon>
        <taxon>Streptosporangiales</taxon>
        <taxon>Streptosporangiaceae</taxon>
        <taxon>Sphaerisporangium</taxon>
    </lineage>
</organism>
<dbReference type="InterPro" id="IPR036259">
    <property type="entry name" value="MFS_trans_sf"/>
</dbReference>
<reference evidence="1" key="1">
    <citation type="journal article" date="2014" name="Int. J. Syst. Evol. Microbiol.">
        <title>Complete genome sequence of Corynebacterium casei LMG S-19264T (=DSM 44701T), isolated from a smear-ripened cheese.</title>
        <authorList>
            <consortium name="US DOE Joint Genome Institute (JGI-PGF)"/>
            <person name="Walter F."/>
            <person name="Albersmeier A."/>
            <person name="Kalinowski J."/>
            <person name="Ruckert C."/>
        </authorList>
    </citation>
    <scope>NUCLEOTIDE SEQUENCE</scope>
    <source>
        <strain evidence="1">JCM 13064</strain>
    </source>
</reference>
<evidence type="ECO:0000313" key="2">
    <source>
        <dbReference type="Proteomes" id="UP000645217"/>
    </source>
</evidence>